<comment type="caution">
    <text evidence="2">The sequence shown here is derived from an EMBL/GenBank/DDBJ whole genome shotgun (WGS) entry which is preliminary data.</text>
</comment>
<feature type="domain" description="Magnetosome protein MamS/MamX" evidence="1">
    <location>
        <begin position="16"/>
        <end position="101"/>
    </location>
</feature>
<evidence type="ECO:0000259" key="1">
    <source>
        <dbReference type="Pfam" id="PF26390"/>
    </source>
</evidence>
<gene>
    <name evidence="2" type="ORF">ENW96_14570</name>
</gene>
<protein>
    <recommendedName>
        <fullName evidence="1">Magnetosome protein MamS/MamX domain-containing protein</fullName>
    </recommendedName>
</protein>
<proteinExistence type="predicted"/>
<accession>A0A7C3V9V2</accession>
<organism evidence="2">
    <name type="scientific">Desulfobacca acetoxidans</name>
    <dbReference type="NCBI Taxonomy" id="60893"/>
    <lineage>
        <taxon>Bacteria</taxon>
        <taxon>Pseudomonadati</taxon>
        <taxon>Thermodesulfobacteriota</taxon>
        <taxon>Desulfobaccia</taxon>
        <taxon>Desulfobaccales</taxon>
        <taxon>Desulfobaccaceae</taxon>
        <taxon>Desulfobacca</taxon>
    </lineage>
</organism>
<dbReference type="EMBL" id="DTMF01000350">
    <property type="protein sequence ID" value="HGF35580.1"/>
    <property type="molecule type" value="Genomic_DNA"/>
</dbReference>
<dbReference type="InterPro" id="IPR058837">
    <property type="entry name" value="MamS_MamX_dom"/>
</dbReference>
<name>A0A7C3V9V2_9BACT</name>
<dbReference type="AlphaFoldDB" id="A0A7C3V9V2"/>
<sequence>MFNPEHKSGTTAPEATFEGRVEILGDFPKGKFGKDRGAKHSGLLLQTDQGRIVIHLGPAAYFLRHNFQIKAGDRLKVKGVQVLQGPVPLVQASEVKSRNRKLKLRDQNGLHLWPAVLDRLH</sequence>
<reference evidence="2" key="1">
    <citation type="journal article" date="2020" name="mSystems">
        <title>Genome- and Community-Level Interaction Insights into Carbon Utilization and Element Cycling Functions of Hydrothermarchaeota in Hydrothermal Sediment.</title>
        <authorList>
            <person name="Zhou Z."/>
            <person name="Liu Y."/>
            <person name="Xu W."/>
            <person name="Pan J."/>
            <person name="Luo Z.H."/>
            <person name="Li M."/>
        </authorList>
    </citation>
    <scope>NUCLEOTIDE SEQUENCE [LARGE SCALE GENOMIC DNA]</scope>
    <source>
        <strain evidence="2">SpSt-897</strain>
    </source>
</reference>
<evidence type="ECO:0000313" key="2">
    <source>
        <dbReference type="EMBL" id="HGF35580.1"/>
    </source>
</evidence>
<dbReference type="Pfam" id="PF26390">
    <property type="entry name" value="MamS_MamX"/>
    <property type="match status" value="1"/>
</dbReference>